<dbReference type="Proteomes" id="UP000640786">
    <property type="component" value="Unassembled WGS sequence"/>
</dbReference>
<name>A0ABR8R3Z7_9BACI</name>
<sequence length="143" mass="16839">MQVLKILSDIWKSGAEMKVDSAGQIELKKHQLVPAETMKAAESIFLEIEKWFQSWKSESNENITLMKMVHHICGWQHNEKLNEWLCADIDSLMMFDEWMTSLAKDGWNDIYEDFRQYANAESIKLGQELYKRAVMYAKKRGMK</sequence>
<keyword evidence="2" id="KW-1185">Reference proteome</keyword>
<evidence type="ECO:0000313" key="2">
    <source>
        <dbReference type="Proteomes" id="UP000640786"/>
    </source>
</evidence>
<dbReference type="EMBL" id="JACSQO010000001">
    <property type="protein sequence ID" value="MBD7942503.1"/>
    <property type="molecule type" value="Genomic_DNA"/>
</dbReference>
<proteinExistence type="predicted"/>
<organism evidence="1 2">
    <name type="scientific">Psychrobacillus faecigallinarum</name>
    <dbReference type="NCBI Taxonomy" id="2762235"/>
    <lineage>
        <taxon>Bacteria</taxon>
        <taxon>Bacillati</taxon>
        <taxon>Bacillota</taxon>
        <taxon>Bacilli</taxon>
        <taxon>Bacillales</taxon>
        <taxon>Bacillaceae</taxon>
        <taxon>Psychrobacillus</taxon>
    </lineage>
</organism>
<accession>A0ABR8R3Z7</accession>
<evidence type="ECO:0000313" key="1">
    <source>
        <dbReference type="EMBL" id="MBD7942503.1"/>
    </source>
</evidence>
<dbReference type="RefSeq" id="WP_191696287.1">
    <property type="nucleotide sequence ID" value="NZ_JACSQO010000001.1"/>
</dbReference>
<reference evidence="1 2" key="1">
    <citation type="submission" date="2020-08" db="EMBL/GenBank/DDBJ databases">
        <title>A Genomic Blueprint of the Chicken Gut Microbiome.</title>
        <authorList>
            <person name="Gilroy R."/>
            <person name="Ravi A."/>
            <person name="Getino M."/>
            <person name="Pursley I."/>
            <person name="Horton D.L."/>
            <person name="Alikhan N.-F."/>
            <person name="Baker D."/>
            <person name="Gharbi K."/>
            <person name="Hall N."/>
            <person name="Watson M."/>
            <person name="Adriaenssens E.M."/>
            <person name="Foster-Nyarko E."/>
            <person name="Jarju S."/>
            <person name="Secka A."/>
            <person name="Antonio M."/>
            <person name="Oren A."/>
            <person name="Chaudhuri R."/>
            <person name="La Ragione R.M."/>
            <person name="Hildebrand F."/>
            <person name="Pallen M.J."/>
        </authorList>
    </citation>
    <scope>NUCLEOTIDE SEQUENCE [LARGE SCALE GENOMIC DNA]</scope>
    <source>
        <strain evidence="1 2">Sa2BUA9</strain>
    </source>
</reference>
<comment type="caution">
    <text evidence="1">The sequence shown here is derived from an EMBL/GenBank/DDBJ whole genome shotgun (WGS) entry which is preliminary data.</text>
</comment>
<gene>
    <name evidence="1" type="ORF">H9650_00055</name>
</gene>
<protein>
    <submittedName>
        <fullName evidence="1">Uncharacterized protein</fullName>
    </submittedName>
</protein>